<gene>
    <name evidence="3" type="ORF">GCM10025864_09600</name>
</gene>
<proteinExistence type="predicted"/>
<comment type="caution">
    <text evidence="3">The sequence shown here is derived from an EMBL/GenBank/DDBJ whole genome shotgun (WGS) entry which is preliminary data.</text>
</comment>
<dbReference type="SMART" id="SM00507">
    <property type="entry name" value="HNHc"/>
    <property type="match status" value="1"/>
</dbReference>
<organism evidence="3 4">
    <name type="scientific">Luteimicrobium album</name>
    <dbReference type="NCBI Taxonomy" id="1054550"/>
    <lineage>
        <taxon>Bacteria</taxon>
        <taxon>Bacillati</taxon>
        <taxon>Actinomycetota</taxon>
        <taxon>Actinomycetes</taxon>
        <taxon>Micrococcales</taxon>
        <taxon>Luteimicrobium</taxon>
    </lineage>
</organism>
<protein>
    <recommendedName>
        <fullName evidence="2">HNH nuclease domain-containing protein</fullName>
    </recommendedName>
</protein>
<dbReference type="Pfam" id="PF01844">
    <property type="entry name" value="HNH"/>
    <property type="match status" value="1"/>
</dbReference>
<name>A0ABQ6HXH9_9MICO</name>
<accession>A0ABQ6HXH9</accession>
<dbReference type="EMBL" id="BSUK01000001">
    <property type="protein sequence ID" value="GMA23201.1"/>
    <property type="molecule type" value="Genomic_DNA"/>
</dbReference>
<dbReference type="Gene3D" id="1.10.30.50">
    <property type="match status" value="1"/>
</dbReference>
<dbReference type="Proteomes" id="UP001157091">
    <property type="component" value="Unassembled WGS sequence"/>
</dbReference>
<dbReference type="CDD" id="cd00085">
    <property type="entry name" value="HNHc"/>
    <property type="match status" value="1"/>
</dbReference>
<evidence type="ECO:0000259" key="2">
    <source>
        <dbReference type="SMART" id="SM00507"/>
    </source>
</evidence>
<feature type="region of interest" description="Disordered" evidence="1">
    <location>
        <begin position="53"/>
        <end position="93"/>
    </location>
</feature>
<feature type="compositionally biased region" description="Low complexity" evidence="1">
    <location>
        <begin position="71"/>
        <end position="81"/>
    </location>
</feature>
<sequence>MRELWDRLQHATFEPDDSARRVAATREAMARIARSIVPHVTVTVPVLTLLRTLTTQGEPPQGTGLDDRTTPPRSAGPLPASSSPPPPPAPSRVVEAACPQVAHLDGYGPIDDHTATLLAARAPSFRRLLTHPHTGAVLALGRGTYTVPADLRAYLRLRDATCRFPGCSRAAGRCDTDHTVPYVTGGTTDATNLAHLCRTHHRLKHATRWDARHTGTDGTLAWTSPTGQEHVTRPAITLPADDPPF</sequence>
<keyword evidence="4" id="KW-1185">Reference proteome</keyword>
<dbReference type="InterPro" id="IPR002711">
    <property type="entry name" value="HNH"/>
</dbReference>
<dbReference type="RefSeq" id="WP_284292271.1">
    <property type="nucleotide sequence ID" value="NZ_BSUK01000001.1"/>
</dbReference>
<evidence type="ECO:0000313" key="4">
    <source>
        <dbReference type="Proteomes" id="UP001157091"/>
    </source>
</evidence>
<dbReference type="InterPro" id="IPR003615">
    <property type="entry name" value="HNH_nuc"/>
</dbReference>
<reference evidence="4" key="1">
    <citation type="journal article" date="2019" name="Int. J. Syst. Evol. Microbiol.">
        <title>The Global Catalogue of Microorganisms (GCM) 10K type strain sequencing project: providing services to taxonomists for standard genome sequencing and annotation.</title>
        <authorList>
            <consortium name="The Broad Institute Genomics Platform"/>
            <consortium name="The Broad Institute Genome Sequencing Center for Infectious Disease"/>
            <person name="Wu L."/>
            <person name="Ma J."/>
        </authorList>
    </citation>
    <scope>NUCLEOTIDE SEQUENCE [LARGE SCALE GENOMIC DNA]</scope>
    <source>
        <strain evidence="4">NBRC 106348</strain>
    </source>
</reference>
<feature type="domain" description="HNH nuclease" evidence="2">
    <location>
        <begin position="150"/>
        <end position="202"/>
    </location>
</feature>
<evidence type="ECO:0000313" key="3">
    <source>
        <dbReference type="EMBL" id="GMA23201.1"/>
    </source>
</evidence>
<evidence type="ECO:0000256" key="1">
    <source>
        <dbReference type="SAM" id="MobiDB-lite"/>
    </source>
</evidence>